<evidence type="ECO:0000313" key="9">
    <source>
        <dbReference type="EMBL" id="CAL2084222.1"/>
    </source>
</evidence>
<evidence type="ECO:0000256" key="6">
    <source>
        <dbReference type="SAM" id="SignalP"/>
    </source>
</evidence>
<dbReference type="Pfam" id="PF04231">
    <property type="entry name" value="Endonuclease_1"/>
    <property type="match status" value="1"/>
</dbReference>
<dbReference type="EMBL" id="CAXIXY010000004">
    <property type="protein sequence ID" value="CAL2084222.1"/>
    <property type="molecule type" value="Genomic_DNA"/>
</dbReference>
<dbReference type="CDD" id="cd00063">
    <property type="entry name" value="FN3"/>
    <property type="match status" value="3"/>
</dbReference>
<dbReference type="InterPro" id="IPR003961">
    <property type="entry name" value="FN3_dom"/>
</dbReference>
<dbReference type="RefSeq" id="WP_348711695.1">
    <property type="nucleotide sequence ID" value="NZ_CAXIXY010000004.1"/>
</dbReference>
<dbReference type="Pfam" id="PF20009">
    <property type="entry name" value="GEVED"/>
    <property type="match status" value="1"/>
</dbReference>
<feature type="domain" description="LTD" evidence="8">
    <location>
        <begin position="355"/>
        <end position="548"/>
    </location>
</feature>
<protein>
    <submittedName>
        <fullName evidence="9">T9SS type A sorting domain-containing protein</fullName>
    </submittedName>
</protein>
<dbReference type="SUPFAM" id="SSF49265">
    <property type="entry name" value="Fibronectin type III"/>
    <property type="match status" value="2"/>
</dbReference>
<feature type="region of interest" description="Disordered" evidence="5">
    <location>
        <begin position="117"/>
        <end position="153"/>
    </location>
</feature>
<evidence type="ECO:0000256" key="2">
    <source>
        <dbReference type="ARBA" id="ARBA00022722"/>
    </source>
</evidence>
<evidence type="ECO:0000259" key="8">
    <source>
        <dbReference type="PROSITE" id="PS51841"/>
    </source>
</evidence>
<keyword evidence="4" id="KW-0378">Hydrolase</keyword>
<gene>
    <name evidence="9" type="ORF">T190607A01A_20267</name>
</gene>
<dbReference type="InterPro" id="IPR045474">
    <property type="entry name" value="GEVED"/>
</dbReference>
<dbReference type="NCBIfam" id="TIGR04183">
    <property type="entry name" value="Por_Secre_tail"/>
    <property type="match status" value="1"/>
</dbReference>
<dbReference type="Pfam" id="PF18962">
    <property type="entry name" value="Por_Secre_tail"/>
    <property type="match status" value="1"/>
</dbReference>
<organism evidence="9 10">
    <name type="scientific">Tenacibaculum platacis</name>
    <dbReference type="NCBI Taxonomy" id="3137852"/>
    <lineage>
        <taxon>Bacteria</taxon>
        <taxon>Pseudomonadati</taxon>
        <taxon>Bacteroidota</taxon>
        <taxon>Flavobacteriia</taxon>
        <taxon>Flavobacteriales</taxon>
        <taxon>Flavobacteriaceae</taxon>
        <taxon>Tenacibaculum</taxon>
    </lineage>
</organism>
<dbReference type="PANTHER" id="PTHR33607:SF2">
    <property type="entry name" value="ENDONUCLEASE-1"/>
    <property type="match status" value="1"/>
</dbReference>
<evidence type="ECO:0000256" key="1">
    <source>
        <dbReference type="ARBA" id="ARBA00006429"/>
    </source>
</evidence>
<keyword evidence="10" id="KW-1185">Reference proteome</keyword>
<dbReference type="PROSITE" id="PS51841">
    <property type="entry name" value="LTD"/>
    <property type="match status" value="1"/>
</dbReference>
<dbReference type="InterPro" id="IPR013783">
    <property type="entry name" value="Ig-like_fold"/>
</dbReference>
<comment type="similarity">
    <text evidence="1">Belongs to the EndA/NucM nuclease family.</text>
</comment>
<dbReference type="Proteomes" id="UP001497416">
    <property type="component" value="Unassembled WGS sequence"/>
</dbReference>
<feature type="domain" description="Fibronectin type-III" evidence="7">
    <location>
        <begin position="535"/>
        <end position="620"/>
    </location>
</feature>
<keyword evidence="2" id="KW-0540">Nuclease</keyword>
<evidence type="ECO:0000256" key="4">
    <source>
        <dbReference type="ARBA" id="ARBA00022801"/>
    </source>
</evidence>
<dbReference type="SMART" id="SM00060">
    <property type="entry name" value="FN3"/>
    <property type="match status" value="3"/>
</dbReference>
<comment type="caution">
    <text evidence="9">The sequence shown here is derived from an EMBL/GenBank/DDBJ whole genome shotgun (WGS) entry which is preliminary data.</text>
</comment>
<proteinExistence type="inferred from homology"/>
<feature type="domain" description="Fibronectin type-III" evidence="7">
    <location>
        <begin position="628"/>
        <end position="713"/>
    </location>
</feature>
<feature type="signal peptide" evidence="6">
    <location>
        <begin position="1"/>
        <end position="18"/>
    </location>
</feature>
<evidence type="ECO:0000259" key="7">
    <source>
        <dbReference type="PROSITE" id="PS50853"/>
    </source>
</evidence>
<evidence type="ECO:0000313" key="10">
    <source>
        <dbReference type="Proteomes" id="UP001497416"/>
    </source>
</evidence>
<dbReference type="PROSITE" id="PS50853">
    <property type="entry name" value="FN3"/>
    <property type="match status" value="3"/>
</dbReference>
<dbReference type="SUPFAM" id="SSF54060">
    <property type="entry name" value="His-Me finger endonucleases"/>
    <property type="match status" value="1"/>
</dbReference>
<keyword evidence="3 6" id="KW-0732">Signal</keyword>
<name>A0ABP1EL16_9FLAO</name>
<dbReference type="Pfam" id="PF00041">
    <property type="entry name" value="fn3"/>
    <property type="match status" value="3"/>
</dbReference>
<dbReference type="InterPro" id="IPR007346">
    <property type="entry name" value="Endonuclease-I"/>
</dbReference>
<feature type="domain" description="Fibronectin type-III" evidence="7">
    <location>
        <begin position="271"/>
        <end position="359"/>
    </location>
</feature>
<accession>A0ABP1EL16</accession>
<dbReference type="InterPro" id="IPR001322">
    <property type="entry name" value="Lamin_tail_dom"/>
</dbReference>
<evidence type="ECO:0000256" key="3">
    <source>
        <dbReference type="ARBA" id="ARBA00022729"/>
    </source>
</evidence>
<reference evidence="9 10" key="1">
    <citation type="submission" date="2024-05" db="EMBL/GenBank/DDBJ databases">
        <authorList>
            <person name="Duchaud E."/>
        </authorList>
    </citation>
    <scope>NUCLEOTIDE SEQUENCE [LARGE SCALE GENOMIC DNA]</scope>
    <source>
        <strain evidence="9">Ena-SAMPLE-TAB-13-05-2024-13:56:06:370-140302</strain>
    </source>
</reference>
<dbReference type="InterPro" id="IPR026444">
    <property type="entry name" value="Secre_tail"/>
</dbReference>
<dbReference type="InterPro" id="IPR036116">
    <property type="entry name" value="FN3_sf"/>
</dbReference>
<sequence length="953" mass="100682">MKKLLPLLLLIVSLSIEAQIPSYYNDVNLNLSGSALKDELATKIISTHTNFLSYTPGVWNALKQTDLDPTNSSRVLLIYGWNDTDSDITNDRTRGRDDNGGGSGVWNREHVYSKSLASPNLGTSGPGADAHNLRPCDAQRNSSRSNRKFAAGSGTPSYITAQGHWFPGDEWKGDVARMMMYMYLRYGNQTLPTNVGVGNAVVTDPNMIDLFLQWNAEDPVSDLEKQRNPVLETEQGNRNPFIDNPALATQIWGGPQAEDLFGNTGGSDTQAPSNPSALIASNITSTSVDLAWSASTDNVSVTGYTIYNGSTQIGTSTSTSYNVTGLTEGTTYTFYVRAFDAASNTSGNSNGANVTTTTGGGSGSGTATELIISEYVEGSSYNKAIEIANFTGSTVDLSSYSLRKTTNGNNSWSSTLNLSGQLANGQVYVVAHGSASTAITGAANITNNGVTNFNGNDAVALFKNSSLIDVVGTPSSSANFAKDVTLRRKSFVTSPNTTYATSEWDTFASNTSSGLGTHSVDGGTGPAPDTQAPTIPSSLVASNTTQTTVNLAWSASSDNTAVTGYDVYRGSTKIATVTSTSYNATSLSANTTYSFTVRAFDAAGNVSNSSNSVNVTTLPTPDTQAPSAPTGLIASNTTQTSVSLAWSSSTDNTGVTGYDVYRGSTKLATVTTTSYNVSGLTANTTYSFTVRALDAAGNVSNSSNSVSVTTLPSSVSYCDSKGNNVNYEYIDNVAIGGISNSTSANGGYGNFTSQTGNLSYGSNTIVVSAGFTGSSYTENWKVWIDFNQNGTFETSEEVVSGSSSSSGNLSYTFNVPTSANSGATRMRVSMKWNGAPTACETFSYGEVEDYTVNIGSSARTEFNPLAAIEIDGELGNEEPIFDATVYPNPAVNFVNINLRDDRDATYRIVNYIGQTLESGSVERRIDLTNLQTGVYILEVSDGQRSFTKRIVKK</sequence>
<dbReference type="InterPro" id="IPR044925">
    <property type="entry name" value="His-Me_finger_sf"/>
</dbReference>
<evidence type="ECO:0000256" key="5">
    <source>
        <dbReference type="SAM" id="MobiDB-lite"/>
    </source>
</evidence>
<feature type="chain" id="PRO_5046380076" evidence="6">
    <location>
        <begin position="19"/>
        <end position="953"/>
    </location>
</feature>
<dbReference type="PANTHER" id="PTHR33607">
    <property type="entry name" value="ENDONUCLEASE-1"/>
    <property type="match status" value="1"/>
</dbReference>
<dbReference type="Gene3D" id="2.60.40.10">
    <property type="entry name" value="Immunoglobulins"/>
    <property type="match status" value="3"/>
</dbReference>